<sequence length="225" mass="27133">MELSNEQLLQIDNYIFSCGIKYCDVRTEIVDHFANILEEKLAKNPTLNFKQEIKNIHRNFSDKGFNKLLKEKTKSVHKKFYKQSFKHLITFFKLPKIIITGVLSYGLFLIMNFINDKENFFFWTYTFLLFLIVRIFYQSFKTKKQQKERFLVLNKTNNFLQLFNVIFISFNFLTNLRSDESFLNPIHNNIQLSVFILLLLFYWSGENIFYQNKKMVKEQYPNVSI</sequence>
<evidence type="ECO:0000313" key="3">
    <source>
        <dbReference type="Proteomes" id="UP000247345"/>
    </source>
</evidence>
<feature type="transmembrane region" description="Helical" evidence="1">
    <location>
        <begin position="158"/>
        <end position="174"/>
    </location>
</feature>
<protein>
    <submittedName>
        <fullName evidence="2">Uncharacterized protein</fullName>
    </submittedName>
</protein>
<keyword evidence="1" id="KW-0472">Membrane</keyword>
<keyword evidence="1" id="KW-0812">Transmembrane</keyword>
<gene>
    <name evidence="2" type="ORF">BTO14_12715</name>
</gene>
<evidence type="ECO:0000313" key="2">
    <source>
        <dbReference type="EMBL" id="PQJ68902.1"/>
    </source>
</evidence>
<proteinExistence type="predicted"/>
<feature type="transmembrane region" description="Helical" evidence="1">
    <location>
        <begin position="94"/>
        <end position="114"/>
    </location>
</feature>
<keyword evidence="1" id="KW-1133">Transmembrane helix</keyword>
<dbReference type="RefSeq" id="WP_105049840.1">
    <property type="nucleotide sequence ID" value="NZ_CP150661.1"/>
</dbReference>
<keyword evidence="3" id="KW-1185">Reference proteome</keyword>
<name>A0A2P6C7M1_9FLAO</name>
<dbReference type="EMBL" id="MSCK01000002">
    <property type="protein sequence ID" value="PQJ68902.1"/>
    <property type="molecule type" value="Genomic_DNA"/>
</dbReference>
<comment type="caution">
    <text evidence="2">The sequence shown here is derived from an EMBL/GenBank/DDBJ whole genome shotgun (WGS) entry which is preliminary data.</text>
</comment>
<reference evidence="2 3" key="1">
    <citation type="submission" date="2016-12" db="EMBL/GenBank/DDBJ databases">
        <title>Trade-off between light-utilization and light-protection in marine flavobacteria.</title>
        <authorList>
            <person name="Kumagai Y."/>
            <person name="Yoshizawa S."/>
            <person name="Kogure K."/>
            <person name="Iwasaki W."/>
        </authorList>
    </citation>
    <scope>NUCLEOTIDE SEQUENCE [LARGE SCALE GENOMIC DNA]</scope>
    <source>
        <strain evidence="2 3">KCTC 12100</strain>
    </source>
</reference>
<dbReference type="AlphaFoldDB" id="A0A2P6C7M1"/>
<evidence type="ECO:0000256" key="1">
    <source>
        <dbReference type="SAM" id="Phobius"/>
    </source>
</evidence>
<organism evidence="2 3">
    <name type="scientific">Polaribacter butkevichii</name>
    <dbReference type="NCBI Taxonomy" id="218490"/>
    <lineage>
        <taxon>Bacteria</taxon>
        <taxon>Pseudomonadati</taxon>
        <taxon>Bacteroidota</taxon>
        <taxon>Flavobacteriia</taxon>
        <taxon>Flavobacteriales</taxon>
        <taxon>Flavobacteriaceae</taxon>
    </lineage>
</organism>
<feature type="transmembrane region" description="Helical" evidence="1">
    <location>
        <begin position="120"/>
        <end position="137"/>
    </location>
</feature>
<dbReference type="Proteomes" id="UP000247345">
    <property type="component" value="Unassembled WGS sequence"/>
</dbReference>
<dbReference type="OrthoDB" id="1345503at2"/>
<accession>A0A2P6C7M1</accession>
<feature type="transmembrane region" description="Helical" evidence="1">
    <location>
        <begin position="186"/>
        <end position="205"/>
    </location>
</feature>